<dbReference type="PANTHER" id="PTHR10993:SF7">
    <property type="entry name" value="LIPOYLTRANSFERASE 2, MITOCHONDRIAL-RELATED"/>
    <property type="match status" value="1"/>
</dbReference>
<dbReference type="GO" id="GO:0005737">
    <property type="term" value="C:cytoplasm"/>
    <property type="evidence" value="ECO:0007669"/>
    <property type="project" value="UniProtKB-SubCell"/>
</dbReference>
<dbReference type="AlphaFoldDB" id="A0A6H2EMR5"/>
<dbReference type="EMBL" id="CP050804">
    <property type="protein sequence ID" value="QJC22361.1"/>
    <property type="molecule type" value="Genomic_DNA"/>
</dbReference>
<comment type="pathway">
    <text evidence="1 5">Protein modification; protein lipoylation via endogenous pathway; protein N(6)-(lipoyl)lysine from octanoyl-[acyl-carrier-protein]: step 1/2.</text>
</comment>
<dbReference type="Proteomes" id="UP000502298">
    <property type="component" value="Chromosome"/>
</dbReference>
<protein>
    <recommendedName>
        <fullName evidence="5">Octanoyltransferase</fullName>
        <ecNumber evidence="5">2.3.1.181</ecNumber>
    </recommendedName>
    <alternativeName>
        <fullName evidence="5">Lipoate-protein ligase B</fullName>
    </alternativeName>
    <alternativeName>
        <fullName evidence="5">Lipoyl/octanoyl transferase</fullName>
    </alternativeName>
    <alternativeName>
        <fullName evidence="5">Octanoyl-[acyl-carrier-protein]-protein N-octanoyltransferase</fullName>
    </alternativeName>
</protein>
<dbReference type="EC" id="2.3.1.181" evidence="5"/>
<dbReference type="RefSeq" id="WP_168918283.1">
    <property type="nucleotide sequence ID" value="NZ_CP050804.1"/>
</dbReference>
<proteinExistence type="inferred from homology"/>
<dbReference type="NCBIfam" id="TIGR00214">
    <property type="entry name" value="lipB"/>
    <property type="match status" value="1"/>
</dbReference>
<dbReference type="KEGG" id="arca:HC352_07450"/>
<dbReference type="GO" id="GO:0033819">
    <property type="term" value="F:lipoyl(octanoyl) transferase activity"/>
    <property type="evidence" value="ECO:0007669"/>
    <property type="project" value="UniProtKB-EC"/>
</dbReference>
<reference evidence="8 9" key="1">
    <citation type="submission" date="2020-03" db="EMBL/GenBank/DDBJ databases">
        <title>Complete genome of Arcanobacterium buesumensis sp. nov. strain 2701.</title>
        <authorList>
            <person name="Borowiak M."/>
            <person name="Alssahen M."/>
            <person name="Laemmler C."/>
            <person name="Malorny B."/>
            <person name="Hassan A."/>
            <person name="Prenger-Berninghoff E."/>
            <person name="Ploetz M."/>
            <person name="Abdulmawjood A."/>
        </authorList>
    </citation>
    <scope>NUCLEOTIDE SEQUENCE [LARGE SCALE GENOMIC DNA]</scope>
    <source>
        <strain evidence="8 9">2701</strain>
    </source>
</reference>
<feature type="site" description="Lowers pKa of active site Cys" evidence="5">
    <location>
        <position position="140"/>
    </location>
</feature>
<feature type="domain" description="BPL/LPL catalytic" evidence="7">
    <location>
        <begin position="31"/>
        <end position="212"/>
    </location>
</feature>
<feature type="binding site" evidence="5">
    <location>
        <begin position="143"/>
        <end position="145"/>
    </location>
    <ligand>
        <name>substrate</name>
    </ligand>
</feature>
<keyword evidence="5" id="KW-0963">Cytoplasm</keyword>
<evidence type="ECO:0000259" key="7">
    <source>
        <dbReference type="PROSITE" id="PS51733"/>
    </source>
</evidence>
<evidence type="ECO:0000256" key="3">
    <source>
        <dbReference type="ARBA" id="ARBA00023315"/>
    </source>
</evidence>
<dbReference type="SUPFAM" id="SSF55681">
    <property type="entry name" value="Class II aaRS and biotin synthetases"/>
    <property type="match status" value="1"/>
</dbReference>
<dbReference type="InterPro" id="IPR004143">
    <property type="entry name" value="BPL_LPL_catalytic"/>
</dbReference>
<evidence type="ECO:0000313" key="8">
    <source>
        <dbReference type="EMBL" id="QJC22361.1"/>
    </source>
</evidence>
<comment type="function">
    <text evidence="4 5">Catalyzes the transfer of endogenously produced octanoic acid from octanoyl-acyl-carrier-protein onto the lipoyl domains of lipoate-dependent enzymes. Lipoyl-ACP can also act as a substrate although octanoyl-ACP is likely to be the physiological substrate.</text>
</comment>
<comment type="catalytic activity">
    <reaction evidence="5">
        <text>octanoyl-[ACP] + L-lysyl-[protein] = N(6)-octanoyl-L-lysyl-[protein] + holo-[ACP] + H(+)</text>
        <dbReference type="Rhea" id="RHEA:17665"/>
        <dbReference type="Rhea" id="RHEA-COMP:9636"/>
        <dbReference type="Rhea" id="RHEA-COMP:9685"/>
        <dbReference type="Rhea" id="RHEA-COMP:9752"/>
        <dbReference type="Rhea" id="RHEA-COMP:9928"/>
        <dbReference type="ChEBI" id="CHEBI:15378"/>
        <dbReference type="ChEBI" id="CHEBI:29969"/>
        <dbReference type="ChEBI" id="CHEBI:64479"/>
        <dbReference type="ChEBI" id="CHEBI:78463"/>
        <dbReference type="ChEBI" id="CHEBI:78809"/>
        <dbReference type="EC" id="2.3.1.181"/>
    </reaction>
</comment>
<comment type="subcellular location">
    <subcellularLocation>
        <location evidence="5">Cytoplasm</location>
    </subcellularLocation>
</comment>
<name>A0A6H2EMR5_9ACTO</name>
<organism evidence="8 9">
    <name type="scientific">Arcanobacterium buesumense</name>
    <dbReference type="NCBI Taxonomy" id="2722751"/>
    <lineage>
        <taxon>Bacteria</taxon>
        <taxon>Bacillati</taxon>
        <taxon>Actinomycetota</taxon>
        <taxon>Actinomycetes</taxon>
        <taxon>Actinomycetales</taxon>
        <taxon>Actinomycetaceae</taxon>
        <taxon>Arcanobacterium</taxon>
    </lineage>
</organism>
<dbReference type="InterPro" id="IPR000544">
    <property type="entry name" value="Octanoyltransferase"/>
</dbReference>
<dbReference type="InterPro" id="IPR020605">
    <property type="entry name" value="Octanoyltransferase_CS"/>
</dbReference>
<comment type="similarity">
    <text evidence="5">Belongs to the LipB family.</text>
</comment>
<keyword evidence="2 5" id="KW-0808">Transferase</keyword>
<accession>A0A6H2EMR5</accession>
<evidence type="ECO:0000256" key="1">
    <source>
        <dbReference type="ARBA" id="ARBA00004821"/>
    </source>
</evidence>
<feature type="binding site" evidence="5">
    <location>
        <begin position="156"/>
        <end position="158"/>
    </location>
    <ligand>
        <name>substrate</name>
    </ligand>
</feature>
<dbReference type="UniPathway" id="UPA00538">
    <property type="reaction ID" value="UER00592"/>
</dbReference>
<dbReference type="InterPro" id="IPR045864">
    <property type="entry name" value="aa-tRNA-synth_II/BPL/LPL"/>
</dbReference>
<comment type="miscellaneous">
    <text evidence="5">In the reaction, the free carboxyl group of octanoic acid is attached via an amide linkage to the epsilon-amino group of a specific lysine residue of lipoyl domains of lipoate-dependent enzymes.</text>
</comment>
<feature type="active site" description="Acyl-thioester intermediate" evidence="5">
    <location>
        <position position="174"/>
    </location>
</feature>
<dbReference type="PROSITE" id="PS01313">
    <property type="entry name" value="LIPB"/>
    <property type="match status" value="1"/>
</dbReference>
<evidence type="ECO:0000313" key="9">
    <source>
        <dbReference type="Proteomes" id="UP000502298"/>
    </source>
</evidence>
<evidence type="ECO:0000256" key="5">
    <source>
        <dbReference type="HAMAP-Rule" id="MF_00013"/>
    </source>
</evidence>
<dbReference type="HAMAP" id="MF_00013">
    <property type="entry name" value="LipB"/>
    <property type="match status" value="1"/>
</dbReference>
<keyword evidence="3 5" id="KW-0012">Acyltransferase</keyword>
<dbReference type="Gene3D" id="3.30.930.10">
    <property type="entry name" value="Bira Bifunctional Protein, Domain 2"/>
    <property type="match status" value="1"/>
</dbReference>
<dbReference type="Pfam" id="PF21948">
    <property type="entry name" value="LplA-B_cat"/>
    <property type="match status" value="1"/>
</dbReference>
<sequence>MQIINLLDHGPLPYMQVDTLQRYIHEKVASLQAPDSIIVWESDHTYTAGRRTQPQDIPNDDVPVITMDRGGSVTYHGPGQLVIYPIVKVKPPKDVVAFVRTTENTLISAIQPLGVAATAVSGRSGVWIPAQQMPTGIESKICAIGIKFANDATMHGMAFNVTTNLDRFMRIIPCGITDAGVTSLAQLGIHTTLTDTADLLVPALSDAYQQFLARPDTVVTAHPQPAQLLMEARNHHPAIPQRTGVSWKADTGAKPHNKEASWQSQIG</sequence>
<evidence type="ECO:0000256" key="4">
    <source>
        <dbReference type="ARBA" id="ARBA00024732"/>
    </source>
</evidence>
<evidence type="ECO:0000256" key="6">
    <source>
        <dbReference type="SAM" id="MobiDB-lite"/>
    </source>
</evidence>
<dbReference type="PANTHER" id="PTHR10993">
    <property type="entry name" value="OCTANOYLTRANSFERASE"/>
    <property type="match status" value="1"/>
</dbReference>
<evidence type="ECO:0000256" key="2">
    <source>
        <dbReference type="ARBA" id="ARBA00022679"/>
    </source>
</evidence>
<feature type="region of interest" description="Disordered" evidence="6">
    <location>
        <begin position="248"/>
        <end position="267"/>
    </location>
</feature>
<gene>
    <name evidence="5 8" type="primary">lipB</name>
    <name evidence="8" type="ORF">HC352_07450</name>
</gene>
<feature type="binding site" evidence="5">
    <location>
        <begin position="69"/>
        <end position="76"/>
    </location>
    <ligand>
        <name>substrate</name>
    </ligand>
</feature>
<keyword evidence="9" id="KW-1185">Reference proteome</keyword>
<dbReference type="CDD" id="cd16444">
    <property type="entry name" value="LipB"/>
    <property type="match status" value="1"/>
</dbReference>
<dbReference type="NCBIfam" id="NF010925">
    <property type="entry name" value="PRK14345.1"/>
    <property type="match status" value="1"/>
</dbReference>
<dbReference type="GO" id="GO:0009249">
    <property type="term" value="P:protein lipoylation"/>
    <property type="evidence" value="ECO:0007669"/>
    <property type="project" value="InterPro"/>
</dbReference>
<dbReference type="PROSITE" id="PS51733">
    <property type="entry name" value="BPL_LPL_CATALYTIC"/>
    <property type="match status" value="1"/>
</dbReference>